<evidence type="ECO:0000256" key="2">
    <source>
        <dbReference type="SAM" id="SignalP"/>
    </source>
</evidence>
<feature type="region of interest" description="Disordered" evidence="1">
    <location>
        <begin position="962"/>
        <end position="1004"/>
    </location>
</feature>
<dbReference type="Pfam" id="PF17107">
    <property type="entry name" value="SesA"/>
    <property type="match status" value="1"/>
</dbReference>
<dbReference type="STRING" id="87229.A0A4Z1KK37"/>
<dbReference type="SUPFAM" id="SSF48452">
    <property type="entry name" value="TPR-like"/>
    <property type="match status" value="2"/>
</dbReference>
<dbReference type="EMBL" id="PQXO01000575">
    <property type="protein sequence ID" value="TGO83914.1"/>
    <property type="molecule type" value="Genomic_DNA"/>
</dbReference>
<dbReference type="GO" id="GO:0043531">
    <property type="term" value="F:ADP binding"/>
    <property type="evidence" value="ECO:0007669"/>
    <property type="project" value="InterPro"/>
</dbReference>
<dbReference type="Proteomes" id="UP000297280">
    <property type="component" value="Unassembled WGS sequence"/>
</dbReference>
<dbReference type="InterPro" id="IPR027417">
    <property type="entry name" value="P-loop_NTPase"/>
</dbReference>
<dbReference type="InterPro" id="IPR002182">
    <property type="entry name" value="NB-ARC"/>
</dbReference>
<dbReference type="PANTHER" id="PTHR46082">
    <property type="entry name" value="ATP/GTP-BINDING PROTEIN-RELATED"/>
    <property type="match status" value="1"/>
</dbReference>
<feature type="domain" description="NACHT-NTPase and P-loop NTPases N-terminal" evidence="4">
    <location>
        <begin position="14"/>
        <end position="128"/>
    </location>
</feature>
<dbReference type="Pfam" id="PF13424">
    <property type="entry name" value="TPR_12"/>
    <property type="match status" value="2"/>
</dbReference>
<dbReference type="InterPro" id="IPR019734">
    <property type="entry name" value="TPR_rpt"/>
</dbReference>
<feature type="compositionally biased region" description="Basic and acidic residues" evidence="1">
    <location>
        <begin position="883"/>
        <end position="894"/>
    </location>
</feature>
<dbReference type="InterPro" id="IPR011990">
    <property type="entry name" value="TPR-like_helical_dom_sf"/>
</dbReference>
<evidence type="ECO:0000313" key="6">
    <source>
        <dbReference type="Proteomes" id="UP000297280"/>
    </source>
</evidence>
<dbReference type="InterPro" id="IPR031352">
    <property type="entry name" value="SesA"/>
</dbReference>
<organism evidence="5 6">
    <name type="scientific">Botrytis porri</name>
    <dbReference type="NCBI Taxonomy" id="87229"/>
    <lineage>
        <taxon>Eukaryota</taxon>
        <taxon>Fungi</taxon>
        <taxon>Dikarya</taxon>
        <taxon>Ascomycota</taxon>
        <taxon>Pezizomycotina</taxon>
        <taxon>Leotiomycetes</taxon>
        <taxon>Helotiales</taxon>
        <taxon>Sclerotiniaceae</taxon>
        <taxon>Botrytis</taxon>
    </lineage>
</organism>
<protein>
    <recommendedName>
        <fullName evidence="7">NB-ARC domain-containing protein</fullName>
    </recommendedName>
</protein>
<evidence type="ECO:0008006" key="7">
    <source>
        <dbReference type="Google" id="ProtNLM"/>
    </source>
</evidence>
<keyword evidence="2" id="KW-0732">Signal</keyword>
<evidence type="ECO:0000313" key="5">
    <source>
        <dbReference type="EMBL" id="TGO83914.1"/>
    </source>
</evidence>
<dbReference type="Pfam" id="PF00931">
    <property type="entry name" value="NB-ARC"/>
    <property type="match status" value="1"/>
</dbReference>
<gene>
    <name evidence="5" type="ORF">BPOR_0576g00070</name>
</gene>
<dbReference type="Gene3D" id="1.25.40.10">
    <property type="entry name" value="Tetratricopeptide repeat domain"/>
    <property type="match status" value="2"/>
</dbReference>
<proteinExistence type="predicted"/>
<sequence length="1099" mass="123389">MSGAEFIAVLGIASNVLAVVDACTKIQNRIQSYRQNTAFRDLSLQLPLLISAIESLRSPQYRVLLDSSTEKALVRVLEGCLRQLQALEGLIKDLTPSDTASKLQKTWRGIRSFGKDTKVREIVGILAEYKSTIAFHLSTVHVHITTKYEASLPERKSYFDVPQSRVSHFVGRKDVLKRIQTALEASHNHPSIVVLTGVGGQGKTQIALEYSHQHMKFYKGVFWIDASSQKSASRGFERILKTIDNSAVLVGGEESKSVVKNILGDWKEPWLLVFDNYDDPKSFGDLPSYFPNATSTENAIIVTSRHISSGRLGSHLKLDGLTEEESVQLLTSKCTSVSNSEDNLNQGRDIVRKLGYLPLAIDQAASYISIRHLPLHIFSDHFQRRREFILKDTPQSLWEYQKRTLTDSQETSEHLSVLTTWELSFDQISGNDEERKWIGEFLVQAAYFSPISISEALFRPLEITNAKSPGWKSLFFTHGSWDSFKFQDIIVGLVNLSIIQNMEITSDEVRFSFHPLVKDWLQLRESVEIRRACVSLAIALTASVIQGTDTELLSLQKRQELLSHIDACIENKSSFLADQQSVIEYGGIVEGFQTTFATFYGQHDRNNDAERLFMHSLDIQKSLLGTNNVATLSTMNNLAAMYLDSRRLEEARPLLHQALEIKHTMLGPRHPRTLNTANNLANLLVLQFQFDAATEMYERTLLGYQNLNGPVHKTVIESLNNLGEVAMKRGNFLEAEKLFQEGFKKLELLGGGGEDGLALYLKANIALVYKLQHRYQEAEHCYHAIIQKRKALLGPKHSSTLQSMCELGDVYFALGQLKLAGEWYIHGCACKERVISGTTSYRNPEEEAENLHLGFEILATLNDKGIPDNLLHTEVSSIDRRGPRILDDSTKRSEPNMPNDHGIHVPPGKTSYCPDLRMPKTGRTQVLAPLDRGGIPIMQQAPSTDAFYTSIRPSIHTQELKWNEMKSPSNSSSLSTPDDLVNKASSNSTTAPESTDHLGSKVNRTGRALRNKQLATKRLSSVFSVLGAHPSPIRKTTPDIDRRGRPQSQSRTWVEEESLLTVSQFNAEHHGVGLTRWLSITSSQADCQRNISLNWTRQR</sequence>
<feature type="signal peptide" evidence="2">
    <location>
        <begin position="1"/>
        <end position="18"/>
    </location>
</feature>
<feature type="region of interest" description="Disordered" evidence="1">
    <location>
        <begin position="1033"/>
        <end position="1052"/>
    </location>
</feature>
<dbReference type="Pfam" id="PF13374">
    <property type="entry name" value="TPR_10"/>
    <property type="match status" value="1"/>
</dbReference>
<dbReference type="InterPro" id="IPR053137">
    <property type="entry name" value="NLR-like"/>
</dbReference>
<name>A0A4Z1KK37_9HELO</name>
<dbReference type="SMART" id="SM00028">
    <property type="entry name" value="TPR"/>
    <property type="match status" value="5"/>
</dbReference>
<accession>A0A4Z1KK37</accession>
<feature type="domain" description="NB-ARC" evidence="3">
    <location>
        <begin position="173"/>
        <end position="335"/>
    </location>
</feature>
<dbReference type="SUPFAM" id="SSF52540">
    <property type="entry name" value="P-loop containing nucleoside triphosphate hydrolases"/>
    <property type="match status" value="1"/>
</dbReference>
<feature type="compositionally biased region" description="Polar residues" evidence="1">
    <location>
        <begin position="983"/>
        <end position="993"/>
    </location>
</feature>
<feature type="region of interest" description="Disordered" evidence="1">
    <location>
        <begin position="883"/>
        <end position="908"/>
    </location>
</feature>
<dbReference type="Gene3D" id="3.40.50.300">
    <property type="entry name" value="P-loop containing nucleotide triphosphate hydrolases"/>
    <property type="match status" value="1"/>
</dbReference>
<evidence type="ECO:0000256" key="1">
    <source>
        <dbReference type="SAM" id="MobiDB-lite"/>
    </source>
</evidence>
<reference evidence="5 6" key="1">
    <citation type="submission" date="2017-12" db="EMBL/GenBank/DDBJ databases">
        <title>Comparative genomics of Botrytis spp.</title>
        <authorList>
            <person name="Valero-Jimenez C.A."/>
            <person name="Tapia P."/>
            <person name="Veloso J."/>
            <person name="Silva-Moreno E."/>
            <person name="Staats M."/>
            <person name="Valdes J.H."/>
            <person name="Van Kan J.A.L."/>
        </authorList>
    </citation>
    <scope>NUCLEOTIDE SEQUENCE [LARGE SCALE GENOMIC DNA]</scope>
    <source>
        <strain evidence="5 6">MUCL3349</strain>
    </source>
</reference>
<comment type="caution">
    <text evidence="5">The sequence shown here is derived from an EMBL/GenBank/DDBJ whole genome shotgun (WGS) entry which is preliminary data.</text>
</comment>
<keyword evidence="6" id="KW-1185">Reference proteome</keyword>
<feature type="chain" id="PRO_5021329503" description="NB-ARC domain-containing protein" evidence="2">
    <location>
        <begin position="19"/>
        <end position="1099"/>
    </location>
</feature>
<dbReference type="PANTHER" id="PTHR46082:SF6">
    <property type="entry name" value="AAA+ ATPASE DOMAIN-CONTAINING PROTEIN-RELATED"/>
    <property type="match status" value="1"/>
</dbReference>
<evidence type="ECO:0000259" key="4">
    <source>
        <dbReference type="Pfam" id="PF17107"/>
    </source>
</evidence>
<dbReference type="AlphaFoldDB" id="A0A4Z1KK37"/>
<evidence type="ECO:0000259" key="3">
    <source>
        <dbReference type="Pfam" id="PF00931"/>
    </source>
</evidence>